<organism evidence="1">
    <name type="scientific">Nicotiana tabacum</name>
    <name type="common">Common tobacco</name>
    <dbReference type="NCBI Taxonomy" id="4097"/>
    <lineage>
        <taxon>Eukaryota</taxon>
        <taxon>Viridiplantae</taxon>
        <taxon>Streptophyta</taxon>
        <taxon>Embryophyta</taxon>
        <taxon>Tracheophyta</taxon>
        <taxon>Spermatophyta</taxon>
        <taxon>Magnoliopsida</taxon>
        <taxon>eudicotyledons</taxon>
        <taxon>Gunneridae</taxon>
        <taxon>Pentapetalae</taxon>
        <taxon>asterids</taxon>
        <taxon>lamiids</taxon>
        <taxon>Solanales</taxon>
        <taxon>Solanaceae</taxon>
        <taxon>Nicotianoideae</taxon>
        <taxon>Nicotianeae</taxon>
        <taxon>Nicotiana</taxon>
    </lineage>
</organism>
<accession>A0A1S3WZW1</accession>
<name>A0A1S3WZW1_TOBAC</name>
<dbReference type="InterPro" id="IPR027124">
    <property type="entry name" value="Swc5/CFDP1/2"/>
</dbReference>
<dbReference type="Gene3D" id="3.60.10.10">
    <property type="entry name" value="Endonuclease/exonuclease/phosphatase"/>
    <property type="match status" value="1"/>
</dbReference>
<dbReference type="KEGG" id="nta:107759609"/>
<dbReference type="SUPFAM" id="SSF56219">
    <property type="entry name" value="DNase I-like"/>
    <property type="match status" value="1"/>
</dbReference>
<dbReference type="PANTHER" id="PTHR23227">
    <property type="entry name" value="BUCENTAUR RELATED"/>
    <property type="match status" value="1"/>
</dbReference>
<sequence length="294" mass="32798">MVIKLVVREYTLNVVSAYAPHAGLDEEVKRRFWKGLDEIVRQVLPYEKLLIGEDFNGHIGASTGGYGEVHGGFGFGERNGGGTSLLDFAKAFGLVIANSSFPKRKEHLVTFQNAVAKTQIDYLLLRRCDSELRKDCKVIPSETLMTQHRLLVLDVGISLKRRKRIARGKPRIRWGALTKDKAQELECRLSAMGAWRSSGDTNTMWSATADCIRESAREVLGVSTGVSSGHKKDWWWNEVVEMPSSVNGDENNNLENRVENGVAAPGVGVTYETLRTHQDQFQRTQSHATPNKSI</sequence>
<dbReference type="STRING" id="4097.A0A1S3WZW1"/>
<dbReference type="OrthoDB" id="1902296at2759"/>
<proteinExistence type="predicted"/>
<evidence type="ECO:0000313" key="1">
    <source>
        <dbReference type="RefSeq" id="XP_016433071.1"/>
    </source>
</evidence>
<dbReference type="AlphaFoldDB" id="A0A1S3WZW1"/>
<reference evidence="1" key="1">
    <citation type="submission" date="2025-08" db="UniProtKB">
        <authorList>
            <consortium name="RefSeq"/>
        </authorList>
    </citation>
    <scope>IDENTIFICATION</scope>
</reference>
<dbReference type="RefSeq" id="XP_016433071.1">
    <property type="nucleotide sequence ID" value="XM_016577585.1"/>
</dbReference>
<dbReference type="PANTHER" id="PTHR23227:SF67">
    <property type="entry name" value="CRANIOFACIAL DEVELOPMENT PROTEIN 2-LIKE"/>
    <property type="match status" value="1"/>
</dbReference>
<gene>
    <name evidence="1" type="primary">LOC107759609</name>
</gene>
<protein>
    <submittedName>
        <fullName evidence="1">Craniofacial development protein 2-like</fullName>
    </submittedName>
</protein>
<dbReference type="InterPro" id="IPR036691">
    <property type="entry name" value="Endo/exonu/phosph_ase_sf"/>
</dbReference>
<dbReference type="PaxDb" id="4097-A0A1S3WZW1"/>